<evidence type="ECO:0000313" key="3">
    <source>
        <dbReference type="Proteomes" id="UP001341840"/>
    </source>
</evidence>
<comment type="caution">
    <text evidence="2">The sequence shown here is derived from an EMBL/GenBank/DDBJ whole genome shotgun (WGS) entry which is preliminary data.</text>
</comment>
<protein>
    <submittedName>
        <fullName evidence="2">Uncharacterized protein</fullName>
    </submittedName>
</protein>
<reference evidence="2 3" key="1">
    <citation type="journal article" date="2023" name="Plants (Basel)">
        <title>Bridging the Gap: Combining Genomics and Transcriptomics Approaches to Understand Stylosanthes scabra, an Orphan Legume from the Brazilian Caatinga.</title>
        <authorList>
            <person name="Ferreira-Neto J.R.C."/>
            <person name="da Silva M.D."/>
            <person name="Binneck E."/>
            <person name="de Melo N.F."/>
            <person name="da Silva R.H."/>
            <person name="de Melo A.L.T.M."/>
            <person name="Pandolfi V."/>
            <person name="Bustamante F.O."/>
            <person name="Brasileiro-Vidal A.C."/>
            <person name="Benko-Iseppon A.M."/>
        </authorList>
    </citation>
    <scope>NUCLEOTIDE SEQUENCE [LARGE SCALE GENOMIC DNA]</scope>
    <source>
        <tissue evidence="2">Leaves</tissue>
    </source>
</reference>
<sequence length="222" mass="24956">MDSYKSVYWFHVKPVPSEEFWVGGEGQPCLPPPYKKPIGRPTKREGHNSRRCPLKRNEEAGEQETEEQQPQEQQPVDGDPTEAQSHEEQQLGSHVDVVSEGDLTQGHPQLQPEDEQVDANPNVRPIAPSRGGTTNIAQPRQGAQVRQQQAPPNAVARSYVRRGAFRAKMPIVRPPAFMRSAPTNPPQGRLNAPFRPNQRPNISFRPHQSRPNTQCPIHSCYC</sequence>
<dbReference type="EMBL" id="JASCZI010241670">
    <property type="protein sequence ID" value="MED6204203.1"/>
    <property type="molecule type" value="Genomic_DNA"/>
</dbReference>
<gene>
    <name evidence="2" type="ORF">PIB30_006959</name>
</gene>
<feature type="region of interest" description="Disordered" evidence="1">
    <location>
        <begin position="20"/>
        <end position="155"/>
    </location>
</feature>
<organism evidence="2 3">
    <name type="scientific">Stylosanthes scabra</name>
    <dbReference type="NCBI Taxonomy" id="79078"/>
    <lineage>
        <taxon>Eukaryota</taxon>
        <taxon>Viridiplantae</taxon>
        <taxon>Streptophyta</taxon>
        <taxon>Embryophyta</taxon>
        <taxon>Tracheophyta</taxon>
        <taxon>Spermatophyta</taxon>
        <taxon>Magnoliopsida</taxon>
        <taxon>eudicotyledons</taxon>
        <taxon>Gunneridae</taxon>
        <taxon>Pentapetalae</taxon>
        <taxon>rosids</taxon>
        <taxon>fabids</taxon>
        <taxon>Fabales</taxon>
        <taxon>Fabaceae</taxon>
        <taxon>Papilionoideae</taxon>
        <taxon>50 kb inversion clade</taxon>
        <taxon>dalbergioids sensu lato</taxon>
        <taxon>Dalbergieae</taxon>
        <taxon>Pterocarpus clade</taxon>
        <taxon>Stylosanthes</taxon>
    </lineage>
</organism>
<name>A0ABU6Y652_9FABA</name>
<accession>A0ABU6Y652</accession>
<keyword evidence="3" id="KW-1185">Reference proteome</keyword>
<feature type="compositionally biased region" description="Low complexity" evidence="1">
    <location>
        <begin position="137"/>
        <end position="152"/>
    </location>
</feature>
<feature type="compositionally biased region" description="Acidic residues" evidence="1">
    <location>
        <begin position="60"/>
        <end position="69"/>
    </location>
</feature>
<dbReference type="Proteomes" id="UP001341840">
    <property type="component" value="Unassembled WGS sequence"/>
</dbReference>
<evidence type="ECO:0000313" key="2">
    <source>
        <dbReference type="EMBL" id="MED6204203.1"/>
    </source>
</evidence>
<proteinExistence type="predicted"/>
<feature type="region of interest" description="Disordered" evidence="1">
    <location>
        <begin position="175"/>
        <end position="215"/>
    </location>
</feature>
<evidence type="ECO:0000256" key="1">
    <source>
        <dbReference type="SAM" id="MobiDB-lite"/>
    </source>
</evidence>